<reference evidence="2" key="1">
    <citation type="submission" date="2023-07" db="EMBL/GenBank/DDBJ databases">
        <title>Two novel species in the genus Flavivirga.</title>
        <authorList>
            <person name="Kwon K."/>
        </authorList>
    </citation>
    <scope>NUCLEOTIDE SEQUENCE</scope>
    <source>
        <strain evidence="2">KACC 14158</strain>
    </source>
</reference>
<dbReference type="InterPro" id="IPR010982">
    <property type="entry name" value="Lambda_DNA-bd_dom_sf"/>
</dbReference>
<evidence type="ECO:0000313" key="3">
    <source>
        <dbReference type="Proteomes" id="UP001176806"/>
    </source>
</evidence>
<keyword evidence="3" id="KW-1185">Reference proteome</keyword>
<dbReference type="RefSeq" id="WP_303302798.1">
    <property type="nucleotide sequence ID" value="NZ_BAABDA010000050.1"/>
</dbReference>
<dbReference type="SUPFAM" id="SSF47413">
    <property type="entry name" value="lambda repressor-like DNA-binding domains"/>
    <property type="match status" value="1"/>
</dbReference>
<dbReference type="Pfam" id="PF01381">
    <property type="entry name" value="HTH_3"/>
    <property type="match status" value="1"/>
</dbReference>
<dbReference type="InterPro" id="IPR001387">
    <property type="entry name" value="Cro/C1-type_HTH"/>
</dbReference>
<evidence type="ECO:0000313" key="2">
    <source>
        <dbReference type="EMBL" id="MDO5975590.1"/>
    </source>
</evidence>
<dbReference type="PROSITE" id="PS50943">
    <property type="entry name" value="HTH_CROC1"/>
    <property type="match status" value="1"/>
</dbReference>
<name>A0ABT8WR08_9FLAO</name>
<gene>
    <name evidence="2" type="ORF">Q4Q40_15460</name>
</gene>
<proteinExistence type="predicted"/>
<dbReference type="SMART" id="SM00530">
    <property type="entry name" value="HTH_XRE"/>
    <property type="match status" value="1"/>
</dbReference>
<dbReference type="Proteomes" id="UP001176806">
    <property type="component" value="Unassembled WGS sequence"/>
</dbReference>
<sequence length="79" mass="9261">MAKKNLHSKDILQKLGNRLRELRIEKGYSNYEQFAFDNEIPRSQYGRYEKGSDLRITSLLKVLEALDISLTDFFSEGFD</sequence>
<organism evidence="2 3">
    <name type="scientific">Flavivirga jejuensis</name>
    <dbReference type="NCBI Taxonomy" id="870487"/>
    <lineage>
        <taxon>Bacteria</taxon>
        <taxon>Pseudomonadati</taxon>
        <taxon>Bacteroidota</taxon>
        <taxon>Flavobacteriia</taxon>
        <taxon>Flavobacteriales</taxon>
        <taxon>Flavobacteriaceae</taxon>
        <taxon>Flavivirga</taxon>
    </lineage>
</organism>
<accession>A0ABT8WR08</accession>
<comment type="caution">
    <text evidence="2">The sequence shown here is derived from an EMBL/GenBank/DDBJ whole genome shotgun (WGS) entry which is preliminary data.</text>
</comment>
<protein>
    <submittedName>
        <fullName evidence="2">Helix-turn-helix transcriptional regulator</fullName>
    </submittedName>
</protein>
<dbReference type="EMBL" id="JAUOEL010000005">
    <property type="protein sequence ID" value="MDO5975590.1"/>
    <property type="molecule type" value="Genomic_DNA"/>
</dbReference>
<dbReference type="Gene3D" id="1.10.260.40">
    <property type="entry name" value="lambda repressor-like DNA-binding domains"/>
    <property type="match status" value="1"/>
</dbReference>
<dbReference type="CDD" id="cd00093">
    <property type="entry name" value="HTH_XRE"/>
    <property type="match status" value="1"/>
</dbReference>
<feature type="domain" description="HTH cro/C1-type" evidence="1">
    <location>
        <begin position="19"/>
        <end position="73"/>
    </location>
</feature>
<evidence type="ECO:0000259" key="1">
    <source>
        <dbReference type="PROSITE" id="PS50943"/>
    </source>
</evidence>